<evidence type="ECO:0000313" key="4">
    <source>
        <dbReference type="EMBL" id="MCD2518092.1"/>
    </source>
</evidence>
<keyword evidence="2" id="KW-0472">Membrane</keyword>
<sequence length="260" mass="28405">MRRWIVLLTMTGLLGGCGNGAKIDRIALAETRVEHKRAAGVAYEHAVEQEVPIGQVRQVAEAVQKACTALPQRGCTLLETTILAGEAADATIRMRVVPDGVNGVLRALDGRGKMVRQSTKGEDLAEPIGDAERKLGMLTTYRDRLQALAGGRGLDPDALIKLHRELAEVQSEIEKADTARAQLHRRVDTELLTVNLHEHAKAAQRGNVKRALEDFGDDLLQGVAMLITFVASALPFAATGTLGYLAWRRVRARRRGRQRP</sequence>
<evidence type="ECO:0000259" key="3">
    <source>
        <dbReference type="Pfam" id="PF14257"/>
    </source>
</evidence>
<reference evidence="4" key="1">
    <citation type="submission" date="2021-11" db="EMBL/GenBank/DDBJ databases">
        <title>The complete genome of Massilia sp sp. G4R7.</title>
        <authorList>
            <person name="Liu L."/>
            <person name="Yue J."/>
            <person name="Yuan J."/>
            <person name="Yang F."/>
            <person name="Li L."/>
        </authorList>
    </citation>
    <scope>NUCLEOTIDE SEQUENCE</scope>
    <source>
        <strain evidence="4">G4R7</strain>
    </source>
</reference>
<evidence type="ECO:0000256" key="1">
    <source>
        <dbReference type="SAM" id="Coils"/>
    </source>
</evidence>
<keyword evidence="5" id="KW-1185">Reference proteome</keyword>
<dbReference type="EMBL" id="JAJNOC010000006">
    <property type="protein sequence ID" value="MCD2518092.1"/>
    <property type="molecule type" value="Genomic_DNA"/>
</dbReference>
<evidence type="ECO:0000256" key="2">
    <source>
        <dbReference type="SAM" id="Phobius"/>
    </source>
</evidence>
<feature type="domain" description="DUF4349" evidence="3">
    <location>
        <begin position="42"/>
        <end position="248"/>
    </location>
</feature>
<keyword evidence="1" id="KW-0175">Coiled coil</keyword>
<name>A0ABS8QAL6_9BURK</name>
<feature type="transmembrane region" description="Helical" evidence="2">
    <location>
        <begin position="223"/>
        <end position="247"/>
    </location>
</feature>
<keyword evidence="2" id="KW-1133">Transmembrane helix</keyword>
<dbReference type="RefSeq" id="WP_231059385.1">
    <property type="nucleotide sequence ID" value="NZ_JAJNOC010000006.1"/>
</dbReference>
<dbReference type="InterPro" id="IPR025645">
    <property type="entry name" value="DUF4349"/>
</dbReference>
<comment type="caution">
    <text evidence="4">The sequence shown here is derived from an EMBL/GenBank/DDBJ whole genome shotgun (WGS) entry which is preliminary data.</text>
</comment>
<keyword evidence="2" id="KW-0812">Transmembrane</keyword>
<organism evidence="4 5">
    <name type="scientific">Massilia phyllostachyos</name>
    <dbReference type="NCBI Taxonomy" id="2898585"/>
    <lineage>
        <taxon>Bacteria</taxon>
        <taxon>Pseudomonadati</taxon>
        <taxon>Pseudomonadota</taxon>
        <taxon>Betaproteobacteria</taxon>
        <taxon>Burkholderiales</taxon>
        <taxon>Oxalobacteraceae</taxon>
        <taxon>Telluria group</taxon>
        <taxon>Massilia</taxon>
    </lineage>
</organism>
<dbReference type="Pfam" id="PF14257">
    <property type="entry name" value="DUF4349"/>
    <property type="match status" value="1"/>
</dbReference>
<feature type="coiled-coil region" evidence="1">
    <location>
        <begin position="159"/>
        <end position="186"/>
    </location>
</feature>
<dbReference type="PROSITE" id="PS51257">
    <property type="entry name" value="PROKAR_LIPOPROTEIN"/>
    <property type="match status" value="1"/>
</dbReference>
<protein>
    <submittedName>
        <fullName evidence="4">DUF4349 domain-containing protein</fullName>
    </submittedName>
</protein>
<dbReference type="Proteomes" id="UP001179361">
    <property type="component" value="Unassembled WGS sequence"/>
</dbReference>
<gene>
    <name evidence="4" type="ORF">LQ564_17420</name>
</gene>
<evidence type="ECO:0000313" key="5">
    <source>
        <dbReference type="Proteomes" id="UP001179361"/>
    </source>
</evidence>
<proteinExistence type="predicted"/>
<accession>A0ABS8QAL6</accession>